<dbReference type="Proteomes" id="UP000075883">
    <property type="component" value="Unassembled WGS sequence"/>
</dbReference>
<feature type="region of interest" description="Disordered" evidence="10">
    <location>
        <begin position="1"/>
        <end position="32"/>
    </location>
</feature>
<feature type="compositionally biased region" description="Basic residues" evidence="10">
    <location>
        <begin position="158"/>
        <end position="167"/>
    </location>
</feature>
<accession>A0A182LX22</accession>
<dbReference type="PANTHER" id="PTHR17453:SF0">
    <property type="entry name" value="SIGNAL RECOGNITION PARTICLE 19 KDA PROTEIN"/>
    <property type="match status" value="1"/>
</dbReference>
<dbReference type="Gene3D" id="3.30.56.30">
    <property type="entry name" value="Signal recognition particle, SRP19-like subunit"/>
    <property type="match status" value="1"/>
</dbReference>
<keyword evidence="6" id="KW-0733">Signal recognition particle</keyword>
<comment type="similarity">
    <text evidence="3">Belongs to the SRP19 family.</text>
</comment>
<reference evidence="11" key="2">
    <citation type="submission" date="2020-05" db="UniProtKB">
        <authorList>
            <consortium name="EnsemblMetazoa"/>
        </authorList>
    </citation>
    <scope>IDENTIFICATION</scope>
    <source>
        <strain evidence="11">A-37</strain>
    </source>
</reference>
<dbReference type="SUPFAM" id="SSF69695">
    <property type="entry name" value="SRP19"/>
    <property type="match status" value="1"/>
</dbReference>
<dbReference type="InterPro" id="IPR036521">
    <property type="entry name" value="SRP19-like_sf"/>
</dbReference>
<dbReference type="GO" id="GO:0005730">
    <property type="term" value="C:nucleolus"/>
    <property type="evidence" value="ECO:0007669"/>
    <property type="project" value="UniProtKB-SubCell"/>
</dbReference>
<dbReference type="InterPro" id="IPR002778">
    <property type="entry name" value="Signal_recog_particle_SRP19"/>
</dbReference>
<evidence type="ECO:0000256" key="1">
    <source>
        <dbReference type="ARBA" id="ARBA00004496"/>
    </source>
</evidence>
<reference evidence="12" key="1">
    <citation type="submission" date="2013-09" db="EMBL/GenBank/DDBJ databases">
        <title>The Genome Sequence of Anopheles culicifacies species A.</title>
        <authorList>
            <consortium name="The Broad Institute Genomics Platform"/>
            <person name="Neafsey D.E."/>
            <person name="Besansky N."/>
            <person name="Howell P."/>
            <person name="Walton C."/>
            <person name="Young S.K."/>
            <person name="Zeng Q."/>
            <person name="Gargeya S."/>
            <person name="Fitzgerald M."/>
            <person name="Haas B."/>
            <person name="Abouelleil A."/>
            <person name="Allen A.W."/>
            <person name="Alvarado L."/>
            <person name="Arachchi H.M."/>
            <person name="Berlin A.M."/>
            <person name="Chapman S.B."/>
            <person name="Gainer-Dewar J."/>
            <person name="Goldberg J."/>
            <person name="Griggs A."/>
            <person name="Gujja S."/>
            <person name="Hansen M."/>
            <person name="Howarth C."/>
            <person name="Imamovic A."/>
            <person name="Ireland A."/>
            <person name="Larimer J."/>
            <person name="McCowan C."/>
            <person name="Murphy C."/>
            <person name="Pearson M."/>
            <person name="Poon T.W."/>
            <person name="Priest M."/>
            <person name="Roberts A."/>
            <person name="Saif S."/>
            <person name="Shea T."/>
            <person name="Sisk P."/>
            <person name="Sykes S."/>
            <person name="Wortman J."/>
            <person name="Nusbaum C."/>
            <person name="Birren B."/>
        </authorList>
    </citation>
    <scope>NUCLEOTIDE SEQUENCE [LARGE SCALE GENOMIC DNA]</scope>
    <source>
        <strain evidence="12">A-37</strain>
    </source>
</reference>
<dbReference type="GO" id="GO:0005786">
    <property type="term" value="C:signal recognition particle, endoplasmic reticulum targeting"/>
    <property type="evidence" value="ECO:0007669"/>
    <property type="project" value="UniProtKB-KW"/>
</dbReference>
<feature type="compositionally biased region" description="Polar residues" evidence="10">
    <location>
        <begin position="141"/>
        <end position="156"/>
    </location>
</feature>
<dbReference type="PANTHER" id="PTHR17453">
    <property type="entry name" value="SIGNAL RECOGNITION PARTICLE 19 KD PROTEIN"/>
    <property type="match status" value="1"/>
</dbReference>
<dbReference type="EMBL" id="AXCM01018020">
    <property type="status" value="NOT_ANNOTATED_CDS"/>
    <property type="molecule type" value="Genomic_DNA"/>
</dbReference>
<comment type="subcellular location">
    <subcellularLocation>
        <location evidence="1">Cytoplasm</location>
    </subcellularLocation>
    <subcellularLocation>
        <location evidence="2">Nucleus</location>
        <location evidence="2">Nucleolus</location>
    </subcellularLocation>
</comment>
<keyword evidence="12" id="KW-1185">Reference proteome</keyword>
<evidence type="ECO:0000256" key="7">
    <source>
        <dbReference type="ARBA" id="ARBA00023242"/>
    </source>
</evidence>
<organism evidence="11 12">
    <name type="scientific">Anopheles culicifacies</name>
    <dbReference type="NCBI Taxonomy" id="139723"/>
    <lineage>
        <taxon>Eukaryota</taxon>
        <taxon>Metazoa</taxon>
        <taxon>Ecdysozoa</taxon>
        <taxon>Arthropoda</taxon>
        <taxon>Hexapoda</taxon>
        <taxon>Insecta</taxon>
        <taxon>Pterygota</taxon>
        <taxon>Neoptera</taxon>
        <taxon>Endopterygota</taxon>
        <taxon>Diptera</taxon>
        <taxon>Nematocera</taxon>
        <taxon>Culicoidea</taxon>
        <taxon>Culicidae</taxon>
        <taxon>Anophelinae</taxon>
        <taxon>Anopheles</taxon>
        <taxon>culicifacies species complex</taxon>
    </lineage>
</organism>
<evidence type="ECO:0000256" key="6">
    <source>
        <dbReference type="ARBA" id="ARBA00023135"/>
    </source>
</evidence>
<proteinExistence type="inferred from homology"/>
<evidence type="ECO:0000256" key="8">
    <source>
        <dbReference type="ARBA" id="ARBA00023274"/>
    </source>
</evidence>
<evidence type="ECO:0008006" key="13">
    <source>
        <dbReference type="Google" id="ProtNLM"/>
    </source>
</evidence>
<dbReference type="AlphaFoldDB" id="A0A182LX22"/>
<dbReference type="GO" id="GO:0006617">
    <property type="term" value="P:SRP-dependent cotranslational protein targeting to membrane, signal sequence recognition"/>
    <property type="evidence" value="ECO:0007669"/>
    <property type="project" value="TreeGrafter"/>
</dbReference>
<protein>
    <recommendedName>
        <fullName evidence="13">Signal recognition particle 19 kDa protein</fullName>
    </recommendedName>
</protein>
<keyword evidence="5" id="KW-0694">RNA-binding</keyword>
<dbReference type="VEuPathDB" id="VectorBase:ACUA004008"/>
<dbReference type="FunFam" id="3.30.56.30:FF:000002">
    <property type="entry name" value="Signal recognition particle 19kDa"/>
    <property type="match status" value="1"/>
</dbReference>
<evidence type="ECO:0000256" key="5">
    <source>
        <dbReference type="ARBA" id="ARBA00022884"/>
    </source>
</evidence>
<dbReference type="STRING" id="139723.A0A182LX22"/>
<evidence type="ECO:0000256" key="3">
    <source>
        <dbReference type="ARBA" id="ARBA00008910"/>
    </source>
</evidence>
<dbReference type="EnsemblMetazoa" id="ACUA004008-RA">
    <property type="protein sequence ID" value="ACUA004008-PA"/>
    <property type="gene ID" value="ACUA004008"/>
</dbReference>
<feature type="region of interest" description="Disordered" evidence="10">
    <location>
        <begin position="136"/>
        <end position="167"/>
    </location>
</feature>
<evidence type="ECO:0000313" key="12">
    <source>
        <dbReference type="Proteomes" id="UP000075883"/>
    </source>
</evidence>
<evidence type="ECO:0000313" key="11">
    <source>
        <dbReference type="EnsemblMetazoa" id="ACUA004008-PA"/>
    </source>
</evidence>
<keyword evidence="4" id="KW-0963">Cytoplasm</keyword>
<comment type="function">
    <text evidence="9">Component of the signal recognition particle (SRP) complex, a ribonucleoprotein complex that mediates the cotranslational targeting of secretory and membrane proteins to the endoplasmic reticulum (ER). Binds directly to 7SL RNA. Mediates binding of SRP54 to the SRP complex.</text>
</comment>
<dbReference type="GO" id="GO:0008312">
    <property type="term" value="F:7S RNA binding"/>
    <property type="evidence" value="ECO:0007669"/>
    <property type="project" value="InterPro"/>
</dbReference>
<name>A0A182LX22_9DIPT</name>
<sequence>MATMHAHPGHPGGSRMAGPPPLAPWSPDKKHSDRERWVCIYPAYINRKKTRQEGRRIPKQCCVDDPSPQEIRDVLQALNMNVLVELKQYPRERSRELQCRGRIRVQLRNDDGTPLNAEYASRDSILMHLGKTIPLLKSRQTKAPEQSQAATSSAAGHSQKKGKGKRR</sequence>
<dbReference type="Pfam" id="PF01922">
    <property type="entry name" value="SRP19"/>
    <property type="match status" value="1"/>
</dbReference>
<evidence type="ECO:0000256" key="9">
    <source>
        <dbReference type="ARBA" id="ARBA00045518"/>
    </source>
</evidence>
<evidence type="ECO:0000256" key="4">
    <source>
        <dbReference type="ARBA" id="ARBA00022490"/>
    </source>
</evidence>
<keyword evidence="8" id="KW-0687">Ribonucleoprotein</keyword>
<keyword evidence="7" id="KW-0539">Nucleus</keyword>
<evidence type="ECO:0000256" key="2">
    <source>
        <dbReference type="ARBA" id="ARBA00004604"/>
    </source>
</evidence>
<evidence type="ECO:0000256" key="10">
    <source>
        <dbReference type="SAM" id="MobiDB-lite"/>
    </source>
</evidence>